<dbReference type="Gene3D" id="1.10.1400.10">
    <property type="match status" value="1"/>
</dbReference>
<sequence length="798" mass="88862">MKILLGLLLVLVLAVGGAATWYLNVKQPVRSGTVDLFKLTAPVSVQYDERGVPHIRTENEADMYRALGYVHAQDRLFQMEMVRRLAKGELAEILGPKLLDTDKLFRTLGIRQRAQEYVAKMDMESPASKALLAYLDGINQYQDTHRAPIEFDILGIPQQPFTPQDTVAVTGYLAYSFAAAFRTEPALTYIRDTLGPQYLKDFDIEWHPEGVLSAAPALALGKKDWEGLNRLAQASQEAMEAAGVPMFEGSNAWAISGKRTASGKPLLAGDPHIAFSAPAVWYEAHLSSPGFELYGHYQALNPVALLGHNTQFGWSLTMFQNDDVDLIAEKVNPANPKQVWYHNQWVDMTSRTEVIQVKGKSPVKLVLNRSPHGPIISDAFKDTFDEGKPIAMWWAFLETENPILDAFYELNRADTREKARNAAEKIHAPGLNVVWANAKGDIGWWAAGRLPIRPEGVNPTFILDGSKGEADKLGFYRFADNPQEENPSRGYIMSANHQPLPRSGVPVPGYYNLVDRAQRLDNVLRAPDRLWDSAAAQALQLDVNNGYAARILQEVMPVLYSVVTDPNEKSFLEPLAKWDGAYTRDSIAATLFTQFTYELAKAAMEDEMGEVQFKNLLRTRALDAALPLLVANADSPWWDNVDTKAKESRFETVRIAWVNTLKHLQGLYGNSLLEWSWGKTHTLTHGHPLGMQKPLDKLFNVGPFPVPGGRETPNNLSGPIGPAPWAVTYGPSTRRVIDFAEPTKALGINPVGQSGVLFDKHYDDQAERYAEGIYVPQYLDADDVKKHAESTLRLRPAH</sequence>
<organism evidence="6 7">
    <name type="scientific">Rhodoferax saidenbachensis</name>
    <dbReference type="NCBI Taxonomy" id="1484693"/>
    <lineage>
        <taxon>Bacteria</taxon>
        <taxon>Pseudomonadati</taxon>
        <taxon>Pseudomonadota</taxon>
        <taxon>Betaproteobacteria</taxon>
        <taxon>Burkholderiales</taxon>
        <taxon>Comamonadaceae</taxon>
        <taxon>Rhodoferax</taxon>
    </lineage>
</organism>
<keyword evidence="3" id="KW-0865">Zymogen</keyword>
<dbReference type="Gene3D" id="3.60.20.10">
    <property type="entry name" value="Glutamine Phosphoribosylpyrophosphate, subunit 1, domain 1"/>
    <property type="match status" value="1"/>
</dbReference>
<dbReference type="KEGG" id="rsb:RS694_08075"/>
<dbReference type="InterPro" id="IPR043147">
    <property type="entry name" value="Penicillin_amidase_A-knob"/>
</dbReference>
<keyword evidence="7" id="KW-1185">Reference proteome</keyword>
<dbReference type="GO" id="GO:0046872">
    <property type="term" value="F:metal ion binding"/>
    <property type="evidence" value="ECO:0007669"/>
    <property type="project" value="UniProtKB-KW"/>
</dbReference>
<dbReference type="STRING" id="1484693.RS694_08075"/>
<dbReference type="AlphaFoldDB" id="A0A1P8KFE4"/>
<evidence type="ECO:0000256" key="4">
    <source>
        <dbReference type="PIRSR" id="PIRSR001227-1"/>
    </source>
</evidence>
<dbReference type="SUPFAM" id="SSF56235">
    <property type="entry name" value="N-terminal nucleophile aminohydrolases (Ntn hydrolases)"/>
    <property type="match status" value="1"/>
</dbReference>
<keyword evidence="5" id="KW-0479">Metal-binding</keyword>
<dbReference type="InterPro" id="IPR023343">
    <property type="entry name" value="Penicillin_amidase_dom1"/>
</dbReference>
<comment type="similarity">
    <text evidence="1">Belongs to the peptidase S45 family.</text>
</comment>
<dbReference type="PIRSF" id="PIRSF001227">
    <property type="entry name" value="Pen_acylase"/>
    <property type="match status" value="1"/>
</dbReference>
<dbReference type="EMBL" id="CP019239">
    <property type="protein sequence ID" value="APW44760.1"/>
    <property type="molecule type" value="Genomic_DNA"/>
</dbReference>
<comment type="cofactor">
    <cofactor evidence="5">
        <name>Ca(2+)</name>
        <dbReference type="ChEBI" id="CHEBI:29108"/>
    </cofactor>
    <text evidence="5">Binds 1 Ca(2+) ion per dimer.</text>
</comment>
<feature type="binding site" evidence="5">
    <location>
        <position position="459"/>
    </location>
    <ligand>
        <name>Ca(2+)</name>
        <dbReference type="ChEBI" id="CHEBI:29108"/>
    </ligand>
</feature>
<dbReference type="InterPro" id="IPR002692">
    <property type="entry name" value="S45"/>
</dbReference>
<evidence type="ECO:0000256" key="5">
    <source>
        <dbReference type="PIRSR" id="PIRSR001227-2"/>
    </source>
</evidence>
<gene>
    <name evidence="6" type="ORF">RS694_08075</name>
</gene>
<dbReference type="Proteomes" id="UP000186110">
    <property type="component" value="Chromosome"/>
</dbReference>
<feature type="binding site" evidence="5">
    <location>
        <position position="325"/>
    </location>
    <ligand>
        <name>Ca(2+)</name>
        <dbReference type="ChEBI" id="CHEBI:29108"/>
    </ligand>
</feature>
<dbReference type="InterPro" id="IPR029055">
    <property type="entry name" value="Ntn_hydrolases_N"/>
</dbReference>
<name>A0A1P8KFE4_9BURK</name>
<keyword evidence="2" id="KW-0378">Hydrolase</keyword>
<evidence type="ECO:0000256" key="3">
    <source>
        <dbReference type="ARBA" id="ARBA00023145"/>
    </source>
</evidence>
<dbReference type="PANTHER" id="PTHR34218">
    <property type="entry name" value="PEPTIDASE S45 PENICILLIN AMIDASE"/>
    <property type="match status" value="1"/>
</dbReference>
<protein>
    <submittedName>
        <fullName evidence="6">Penicillin acylase family protein</fullName>
    </submittedName>
</protein>
<dbReference type="InterPro" id="IPR014395">
    <property type="entry name" value="Pen/GL7ACA/AHL_acylase"/>
</dbReference>
<dbReference type="Pfam" id="PF01804">
    <property type="entry name" value="Penicil_amidase"/>
    <property type="match status" value="1"/>
</dbReference>
<dbReference type="Gene3D" id="2.30.120.10">
    <property type="match status" value="1"/>
</dbReference>
<evidence type="ECO:0000256" key="2">
    <source>
        <dbReference type="ARBA" id="ARBA00022801"/>
    </source>
</evidence>
<feature type="active site" description="Nucleophile" evidence="4">
    <location>
        <position position="250"/>
    </location>
</feature>
<reference evidence="6 7" key="1">
    <citation type="submission" date="2017-01" db="EMBL/GenBank/DDBJ databases">
        <authorList>
            <person name="Mah S.A."/>
            <person name="Swanson W.J."/>
            <person name="Moy G.W."/>
            <person name="Vacquier V.D."/>
        </authorList>
    </citation>
    <scope>NUCLEOTIDE SEQUENCE [LARGE SCALE GENOMIC DNA]</scope>
    <source>
        <strain evidence="6 7">DSM 22694</strain>
    </source>
</reference>
<dbReference type="PANTHER" id="PTHR34218:SF5">
    <property type="entry name" value="PENICILLIN ACYLASE FAMILY PROTEIN"/>
    <property type="match status" value="1"/>
</dbReference>
<feature type="binding site" evidence="5">
    <location>
        <position position="324"/>
    </location>
    <ligand>
        <name>Ca(2+)</name>
        <dbReference type="ChEBI" id="CHEBI:29108"/>
    </ligand>
</feature>
<evidence type="ECO:0000256" key="1">
    <source>
        <dbReference type="ARBA" id="ARBA00006586"/>
    </source>
</evidence>
<evidence type="ECO:0000313" key="6">
    <source>
        <dbReference type="EMBL" id="APW44760.1"/>
    </source>
</evidence>
<dbReference type="GO" id="GO:0016811">
    <property type="term" value="F:hydrolase activity, acting on carbon-nitrogen (but not peptide) bonds, in linear amides"/>
    <property type="evidence" value="ECO:0007669"/>
    <property type="project" value="InterPro"/>
</dbReference>
<dbReference type="InterPro" id="IPR043146">
    <property type="entry name" value="Penicillin_amidase_N_B-knob"/>
</dbReference>
<feature type="binding site" evidence="5">
    <location>
        <position position="322"/>
    </location>
    <ligand>
        <name>Ca(2+)</name>
        <dbReference type="ChEBI" id="CHEBI:29108"/>
    </ligand>
</feature>
<evidence type="ECO:0000313" key="7">
    <source>
        <dbReference type="Proteomes" id="UP000186110"/>
    </source>
</evidence>
<feature type="binding site" evidence="5">
    <location>
        <position position="184"/>
    </location>
    <ligand>
        <name>Ca(2+)</name>
        <dbReference type="ChEBI" id="CHEBI:29108"/>
    </ligand>
</feature>
<dbReference type="Gene3D" id="1.10.439.10">
    <property type="entry name" value="Penicillin Amidohydrolase, domain 1"/>
    <property type="match status" value="1"/>
</dbReference>
<proteinExistence type="inferred from homology"/>
<keyword evidence="5" id="KW-0106">Calcium</keyword>
<dbReference type="GO" id="GO:0017000">
    <property type="term" value="P:antibiotic biosynthetic process"/>
    <property type="evidence" value="ECO:0007669"/>
    <property type="project" value="InterPro"/>
</dbReference>
<dbReference type="eggNOG" id="COG2366">
    <property type="taxonomic scope" value="Bacteria"/>
</dbReference>
<dbReference type="CDD" id="cd03747">
    <property type="entry name" value="Ntn_PGA_like"/>
    <property type="match status" value="1"/>
</dbReference>
<accession>A0A1P8KFE4</accession>